<dbReference type="Pfam" id="PF01541">
    <property type="entry name" value="GIY-YIG"/>
    <property type="match status" value="1"/>
</dbReference>
<dbReference type="InterPro" id="IPR018656">
    <property type="entry name" value="DUF2087"/>
</dbReference>
<evidence type="ECO:0000259" key="1">
    <source>
        <dbReference type="SMART" id="SM00465"/>
    </source>
</evidence>
<dbReference type="InterPro" id="IPR035901">
    <property type="entry name" value="GIY-YIG_endonuc_sf"/>
</dbReference>
<dbReference type="Gene3D" id="3.40.1440.10">
    <property type="entry name" value="GIY-YIG endonuclease"/>
    <property type="match status" value="1"/>
</dbReference>
<keyword evidence="3" id="KW-1185">Reference proteome</keyword>
<name>A0A6N9Q4Q2_9BACL</name>
<protein>
    <submittedName>
        <fullName evidence="2">DUF2087 domain-containing protein</fullName>
    </submittedName>
</protein>
<dbReference type="SUPFAM" id="SSF82771">
    <property type="entry name" value="GIY-YIG endonuclease"/>
    <property type="match status" value="1"/>
</dbReference>
<accession>A0A6N9Q4Q2</accession>
<dbReference type="AlphaFoldDB" id="A0A6N9Q4Q2"/>
<dbReference type="RefSeq" id="WP_160646404.1">
    <property type="nucleotide sequence ID" value="NZ_SIJB01000026.1"/>
</dbReference>
<evidence type="ECO:0000313" key="2">
    <source>
        <dbReference type="EMBL" id="NBI29594.1"/>
    </source>
</evidence>
<dbReference type="Pfam" id="PF09860">
    <property type="entry name" value="DUF2087"/>
    <property type="match status" value="1"/>
</dbReference>
<dbReference type="SMART" id="SM00465">
    <property type="entry name" value="GIYc"/>
    <property type="match status" value="1"/>
</dbReference>
<gene>
    <name evidence="2" type="ORF">ERL59_11555</name>
</gene>
<organism evidence="2 3">
    <name type="scientific">Chengkuizengella marina</name>
    <dbReference type="NCBI Taxonomy" id="2507566"/>
    <lineage>
        <taxon>Bacteria</taxon>
        <taxon>Bacillati</taxon>
        <taxon>Bacillota</taxon>
        <taxon>Bacilli</taxon>
        <taxon>Bacillales</taxon>
        <taxon>Paenibacillaceae</taxon>
        <taxon>Chengkuizengella</taxon>
    </lineage>
</organism>
<reference evidence="2 3" key="1">
    <citation type="submission" date="2019-01" db="EMBL/GenBank/DDBJ databases">
        <title>Chengkuizengella sp. nov., isolated from deep-sea sediment of East Pacific Ocean.</title>
        <authorList>
            <person name="Yang J."/>
            <person name="Lai Q."/>
            <person name="Shao Z."/>
        </authorList>
    </citation>
    <scope>NUCLEOTIDE SEQUENCE [LARGE SCALE GENOMIC DNA]</scope>
    <source>
        <strain evidence="2 3">YPA3-1-1</strain>
    </source>
</reference>
<dbReference type="InterPro" id="IPR000305">
    <property type="entry name" value="GIY-YIG_endonuc"/>
</dbReference>
<feature type="domain" description="GIY-YIG" evidence="1">
    <location>
        <begin position="271"/>
        <end position="372"/>
    </location>
</feature>
<evidence type="ECO:0000313" key="3">
    <source>
        <dbReference type="Proteomes" id="UP000448943"/>
    </source>
</evidence>
<dbReference type="Proteomes" id="UP000448943">
    <property type="component" value="Unassembled WGS sequence"/>
</dbReference>
<sequence>MKNLDLFWNAPLEEMKCGFKEEEENYKCLLCGEKIEKGIIYPNEGILYDASKYIRIHIDQVHQSVFHYLIAMDKKITGLTDHQNTLLRLFFEGKNDKEVQKETGIGSTSTIRNHRFALKEKERQSKVFLVMMELLKENEKNGSNFVIPHKTATMVDDRYVVTEKESADIIKKYFSEGTDGPLKTFSMKEKHKLVVLREIVKKIESKRIYTEKELNRILSAVYDDYVTLRRYLIQYGFLDRKSDGSEYWLKEGEEMLNRKEAVQTYMDTKLEAGVYQIKNNQNQKVFIGSSMNLKSMNGKQFQLDMGSYPIKKLQNDYKKYGKEAFSFEVLELLEYKEDEHLDKWDALKKLEEKWLNELQPYGDKGYNTKRSRK</sequence>
<comment type="caution">
    <text evidence="2">The sequence shown here is derived from an EMBL/GenBank/DDBJ whole genome shotgun (WGS) entry which is preliminary data.</text>
</comment>
<dbReference type="CDD" id="cd10451">
    <property type="entry name" value="GIY-YIG_LuxR_like"/>
    <property type="match status" value="1"/>
</dbReference>
<dbReference type="OrthoDB" id="9789954at2"/>
<proteinExistence type="predicted"/>
<dbReference type="EMBL" id="SIJB01000026">
    <property type="protein sequence ID" value="NBI29594.1"/>
    <property type="molecule type" value="Genomic_DNA"/>
</dbReference>